<dbReference type="Gene3D" id="3.10.10.10">
    <property type="entry name" value="HIV Type 1 Reverse Transcriptase, subunit A, domain 1"/>
    <property type="match status" value="1"/>
</dbReference>
<reference evidence="1" key="1">
    <citation type="submission" date="2020-06" db="EMBL/GenBank/DDBJ databases">
        <authorList>
            <person name="Li T."/>
            <person name="Hu X."/>
            <person name="Zhang T."/>
            <person name="Song X."/>
            <person name="Zhang H."/>
            <person name="Dai N."/>
            <person name="Sheng W."/>
            <person name="Hou X."/>
            <person name="Wei L."/>
        </authorList>
    </citation>
    <scope>NUCLEOTIDE SEQUENCE</scope>
    <source>
        <strain evidence="1">KEN1</strain>
        <tissue evidence="1">Leaf</tissue>
    </source>
</reference>
<dbReference type="PANTHER" id="PTHR24559">
    <property type="entry name" value="TRANSPOSON TY3-I GAG-POL POLYPROTEIN"/>
    <property type="match status" value="1"/>
</dbReference>
<comment type="caution">
    <text evidence="1">The sequence shown here is derived from an EMBL/GenBank/DDBJ whole genome shotgun (WGS) entry which is preliminary data.</text>
</comment>
<proteinExistence type="predicted"/>
<name>A0AAW2XW12_9LAMI</name>
<dbReference type="SUPFAM" id="SSF56672">
    <property type="entry name" value="DNA/RNA polymerases"/>
    <property type="match status" value="1"/>
</dbReference>
<dbReference type="InterPro" id="IPR053134">
    <property type="entry name" value="RNA-dir_DNA_polymerase"/>
</dbReference>
<dbReference type="EMBL" id="JACGWN010000002">
    <property type="protein sequence ID" value="KAL0458299.1"/>
    <property type="molecule type" value="Genomic_DNA"/>
</dbReference>
<protein>
    <recommendedName>
        <fullName evidence="2">Reverse transcriptase</fullName>
    </recommendedName>
</protein>
<organism evidence="1">
    <name type="scientific">Sesamum latifolium</name>
    <dbReference type="NCBI Taxonomy" id="2727402"/>
    <lineage>
        <taxon>Eukaryota</taxon>
        <taxon>Viridiplantae</taxon>
        <taxon>Streptophyta</taxon>
        <taxon>Embryophyta</taxon>
        <taxon>Tracheophyta</taxon>
        <taxon>Spermatophyta</taxon>
        <taxon>Magnoliopsida</taxon>
        <taxon>eudicotyledons</taxon>
        <taxon>Gunneridae</taxon>
        <taxon>Pentapetalae</taxon>
        <taxon>asterids</taxon>
        <taxon>lamiids</taxon>
        <taxon>Lamiales</taxon>
        <taxon>Pedaliaceae</taxon>
        <taxon>Sesamum</taxon>
    </lineage>
</organism>
<reference evidence="1" key="2">
    <citation type="journal article" date="2024" name="Plant">
        <title>Genomic evolution and insights into agronomic trait innovations of Sesamum species.</title>
        <authorList>
            <person name="Miao H."/>
            <person name="Wang L."/>
            <person name="Qu L."/>
            <person name="Liu H."/>
            <person name="Sun Y."/>
            <person name="Le M."/>
            <person name="Wang Q."/>
            <person name="Wei S."/>
            <person name="Zheng Y."/>
            <person name="Lin W."/>
            <person name="Duan Y."/>
            <person name="Cao H."/>
            <person name="Xiong S."/>
            <person name="Wang X."/>
            <person name="Wei L."/>
            <person name="Li C."/>
            <person name="Ma Q."/>
            <person name="Ju M."/>
            <person name="Zhao R."/>
            <person name="Li G."/>
            <person name="Mu C."/>
            <person name="Tian Q."/>
            <person name="Mei H."/>
            <person name="Zhang T."/>
            <person name="Gao T."/>
            <person name="Zhang H."/>
        </authorList>
    </citation>
    <scope>NUCLEOTIDE SEQUENCE</scope>
    <source>
        <strain evidence="1">KEN1</strain>
    </source>
</reference>
<accession>A0AAW2XW12</accession>
<sequence>MGVSGASHPTCVPFVRIEEALESIPGIVKKLMKEFEDVMPNELPRKLPPKRAVGSRNRVAVWHETSHEGTVSQPELVKLRKQLKDMLDSGIIKPAKSPYRASVMFQKKADSSLPA</sequence>
<dbReference type="InterPro" id="IPR043502">
    <property type="entry name" value="DNA/RNA_pol_sf"/>
</dbReference>
<evidence type="ECO:0008006" key="2">
    <source>
        <dbReference type="Google" id="ProtNLM"/>
    </source>
</evidence>
<dbReference type="PANTHER" id="PTHR24559:SF436">
    <property type="entry name" value="RNA-DIRECTED DNA POLYMERASE HOMOLOG"/>
    <property type="match status" value="1"/>
</dbReference>
<dbReference type="AlphaFoldDB" id="A0AAW2XW12"/>
<evidence type="ECO:0000313" key="1">
    <source>
        <dbReference type="EMBL" id="KAL0458299.1"/>
    </source>
</evidence>
<gene>
    <name evidence="1" type="ORF">Slati_0457100</name>
</gene>